<dbReference type="Proteomes" id="UP001499854">
    <property type="component" value="Unassembled WGS sequence"/>
</dbReference>
<name>A0ABN2RRU6_9ACTN</name>
<proteinExistence type="predicted"/>
<comment type="caution">
    <text evidence="1">The sequence shown here is derived from an EMBL/GenBank/DDBJ whole genome shotgun (WGS) entry which is preliminary data.</text>
</comment>
<protein>
    <recommendedName>
        <fullName evidence="3">Extensin-like C-terminal domain-containing protein</fullName>
    </recommendedName>
</protein>
<organism evidence="1 2">
    <name type="scientific">Catenulispora subtropica</name>
    <dbReference type="NCBI Taxonomy" id="450798"/>
    <lineage>
        <taxon>Bacteria</taxon>
        <taxon>Bacillati</taxon>
        <taxon>Actinomycetota</taxon>
        <taxon>Actinomycetes</taxon>
        <taxon>Catenulisporales</taxon>
        <taxon>Catenulisporaceae</taxon>
        <taxon>Catenulispora</taxon>
    </lineage>
</organism>
<gene>
    <name evidence="1" type="ORF">GCM10009838_37190</name>
</gene>
<evidence type="ECO:0000313" key="2">
    <source>
        <dbReference type="Proteomes" id="UP001499854"/>
    </source>
</evidence>
<accession>A0ABN2RRU6</accession>
<reference evidence="1 2" key="1">
    <citation type="journal article" date="2019" name="Int. J. Syst. Evol. Microbiol.">
        <title>The Global Catalogue of Microorganisms (GCM) 10K type strain sequencing project: providing services to taxonomists for standard genome sequencing and annotation.</title>
        <authorList>
            <consortium name="The Broad Institute Genomics Platform"/>
            <consortium name="The Broad Institute Genome Sequencing Center for Infectious Disease"/>
            <person name="Wu L."/>
            <person name="Ma J."/>
        </authorList>
    </citation>
    <scope>NUCLEOTIDE SEQUENCE [LARGE SCALE GENOMIC DNA]</scope>
    <source>
        <strain evidence="1 2">JCM 16013</strain>
    </source>
</reference>
<keyword evidence="2" id="KW-1185">Reference proteome</keyword>
<evidence type="ECO:0000313" key="1">
    <source>
        <dbReference type="EMBL" id="GAA1973811.1"/>
    </source>
</evidence>
<dbReference type="EMBL" id="BAAAQM010000019">
    <property type="protein sequence ID" value="GAA1973811.1"/>
    <property type="molecule type" value="Genomic_DNA"/>
</dbReference>
<sequence length="211" mass="22453">MEPDIKAVAVEHVAAQVNRSDLQVYDAQYGGLLDTSASVLVVTSVGTFDVRLVQATPRWRVTEVHPSDPGAPAAKPTAAATALLAEPRISLPPAAQADVRSGQVHDTVLNVLLALAKEHELTVSVVRSGHPLLVFGTTRPSDHPRGRAVDVWRIDGHAVVDPATPPALVDGLMRRAAALGSYNVGGPRQLSGPQFFSDRTHHDHVHMGFTT</sequence>
<evidence type="ECO:0008006" key="3">
    <source>
        <dbReference type="Google" id="ProtNLM"/>
    </source>
</evidence>